<dbReference type="RefSeq" id="WP_080049959.1">
    <property type="nucleotide sequence ID" value="NZ_CP020100.1"/>
</dbReference>
<organism evidence="13 14">
    <name type="scientific">Halopseudomonas phragmitis</name>
    <dbReference type="NCBI Taxonomy" id="1931241"/>
    <lineage>
        <taxon>Bacteria</taxon>
        <taxon>Pseudomonadati</taxon>
        <taxon>Pseudomonadota</taxon>
        <taxon>Gammaproteobacteria</taxon>
        <taxon>Pseudomonadales</taxon>
        <taxon>Pseudomonadaceae</taxon>
        <taxon>Halopseudomonas</taxon>
    </lineage>
</organism>
<keyword evidence="3 10" id="KW-0813">Transport</keyword>
<dbReference type="InterPro" id="IPR025691">
    <property type="entry name" value="GspL_pp_dom"/>
</dbReference>
<dbReference type="SUPFAM" id="SSF53067">
    <property type="entry name" value="Actin-like ATPase domain"/>
    <property type="match status" value="1"/>
</dbReference>
<evidence type="ECO:0000256" key="3">
    <source>
        <dbReference type="ARBA" id="ARBA00022448"/>
    </source>
</evidence>
<keyword evidence="5" id="KW-0997">Cell inner membrane</keyword>
<keyword evidence="9" id="KW-0472">Membrane</keyword>
<dbReference type="PIRSF" id="PIRSF015761">
    <property type="entry name" value="Protein_L"/>
    <property type="match status" value="1"/>
</dbReference>
<dbReference type="CDD" id="cd24017">
    <property type="entry name" value="ASKHA_T2SSL_N"/>
    <property type="match status" value="1"/>
</dbReference>
<keyword evidence="6" id="KW-0812">Transmembrane</keyword>
<evidence type="ECO:0000259" key="11">
    <source>
        <dbReference type="Pfam" id="PF05134"/>
    </source>
</evidence>
<keyword evidence="14" id="KW-1185">Reference proteome</keyword>
<dbReference type="EMBL" id="CP020100">
    <property type="protein sequence ID" value="AQZ95090.1"/>
    <property type="molecule type" value="Genomic_DNA"/>
</dbReference>
<comment type="function">
    <text evidence="10">Inner membrane component of the type II secretion system required for the energy-dependent secretion of extracellular factors such as proteases and toxins from the periplasm.</text>
</comment>
<evidence type="ECO:0000259" key="12">
    <source>
        <dbReference type="Pfam" id="PF12693"/>
    </source>
</evidence>
<accession>A0A1V0B5B7</accession>
<reference evidence="13 14" key="1">
    <citation type="submission" date="2017-03" db="EMBL/GenBank/DDBJ databases">
        <title>Complete genome sequence of the novel DNRA strain Pseudomonas sp. S-6-2 isolated from Chinese polluted river sediment. Journal of Biotechnology.</title>
        <authorList>
            <person name="Li J."/>
            <person name="Xiang F."/>
            <person name="Wang L."/>
            <person name="Xi L."/>
            <person name="Liu J."/>
        </authorList>
    </citation>
    <scope>NUCLEOTIDE SEQUENCE [LARGE SCALE GENOMIC DNA]</scope>
    <source>
        <strain evidence="13 14">S-6-2</strain>
    </source>
</reference>
<evidence type="ECO:0000256" key="7">
    <source>
        <dbReference type="ARBA" id="ARBA00022927"/>
    </source>
</evidence>
<evidence type="ECO:0000256" key="8">
    <source>
        <dbReference type="ARBA" id="ARBA00022989"/>
    </source>
</evidence>
<dbReference type="InterPro" id="IPR024230">
    <property type="entry name" value="GspL_cyto_dom"/>
</dbReference>
<feature type="domain" description="GspL periplasmic" evidence="12">
    <location>
        <begin position="255"/>
        <end position="406"/>
    </location>
</feature>
<evidence type="ECO:0000256" key="2">
    <source>
        <dbReference type="ARBA" id="ARBA00005318"/>
    </source>
</evidence>
<dbReference type="InterPro" id="IPR007812">
    <property type="entry name" value="T2SS_protein-GspL"/>
</dbReference>
<dbReference type="GO" id="GO:0005886">
    <property type="term" value="C:plasma membrane"/>
    <property type="evidence" value="ECO:0007669"/>
    <property type="project" value="UniProtKB-SubCell"/>
</dbReference>
<feature type="domain" description="GspL cytoplasmic actin-ATPase-like" evidence="11">
    <location>
        <begin position="31"/>
        <end position="247"/>
    </location>
</feature>
<evidence type="ECO:0000256" key="1">
    <source>
        <dbReference type="ARBA" id="ARBA00004377"/>
    </source>
</evidence>
<gene>
    <name evidence="13" type="ORF">BVH74_10175</name>
</gene>
<name>A0A1V0B5B7_9GAMM</name>
<dbReference type="GO" id="GO:0015628">
    <property type="term" value="P:protein secretion by the type II secretion system"/>
    <property type="evidence" value="ECO:0007669"/>
    <property type="project" value="InterPro"/>
</dbReference>
<dbReference type="Pfam" id="PF05134">
    <property type="entry name" value="T2SSL"/>
    <property type="match status" value="1"/>
</dbReference>
<dbReference type="Pfam" id="PF12693">
    <property type="entry name" value="GspL_C"/>
    <property type="match status" value="1"/>
</dbReference>
<dbReference type="STRING" id="1931241.BVH74_10175"/>
<keyword evidence="8" id="KW-1133">Transmembrane helix</keyword>
<dbReference type="Proteomes" id="UP000243488">
    <property type="component" value="Chromosome"/>
</dbReference>
<dbReference type="KEGG" id="ppha:BVH74_10175"/>
<proteinExistence type="inferred from homology"/>
<evidence type="ECO:0000256" key="4">
    <source>
        <dbReference type="ARBA" id="ARBA00022475"/>
    </source>
</evidence>
<evidence type="ECO:0000313" key="13">
    <source>
        <dbReference type="EMBL" id="AQZ95090.1"/>
    </source>
</evidence>
<dbReference type="Gene3D" id="3.30.420.380">
    <property type="match status" value="1"/>
</dbReference>
<evidence type="ECO:0000256" key="6">
    <source>
        <dbReference type="ARBA" id="ARBA00022692"/>
    </source>
</evidence>
<dbReference type="NCBIfam" id="TIGR01709">
    <property type="entry name" value="typeII_sec_gspL"/>
    <property type="match status" value="1"/>
</dbReference>
<evidence type="ECO:0000256" key="5">
    <source>
        <dbReference type="ARBA" id="ARBA00022519"/>
    </source>
</evidence>
<comment type="similarity">
    <text evidence="2 10">Belongs to the GSP L family.</text>
</comment>
<dbReference type="AlphaFoldDB" id="A0A1V0B5B7"/>
<comment type="subcellular location">
    <subcellularLocation>
        <location evidence="1">Cell inner membrane</location>
        <topology evidence="1">Single-pass membrane protein</topology>
    </subcellularLocation>
</comment>
<dbReference type="GO" id="GO:0015627">
    <property type="term" value="C:type II protein secretion system complex"/>
    <property type="evidence" value="ECO:0007669"/>
    <property type="project" value="InterPro"/>
</dbReference>
<keyword evidence="7 10" id="KW-0653">Protein transport</keyword>
<evidence type="ECO:0000256" key="9">
    <source>
        <dbReference type="ARBA" id="ARBA00023136"/>
    </source>
</evidence>
<sequence>MLIVLLAQASAGESALLPWWRLERDGQLLEYGESSLQVLRDRFPGERLRVLVAPAMVSLYRVQVPARRASVVRAALPFALEDQLSQELDELHIVAGPRRADGSLAAVVVEHRLMEQWQEQLAAAGWRAELLLPLSALYEQREPEQGLVLMPVDWPGLPEGVLVLSADQEPVLVESSLLAFWLQRRLADVEPEQRQLRLCGLQVEMLGTLDPQWTVLTEPTPLPERQTLLARCLGHQQPFNLLNGPYAASMAAPPWRKLRPPLIAAAAVVVLLVVQLGLEWWSLSRERERLWLEVDRLFSATLPNTPQSDPVFQFRQVLEGRGDAANGQASLGPLLHDALTAISNVGKARIRQVRSNGEEVEIELQVASFAELESIRAELSANPRLLESLQGADSGSEGVTARLRIQRRAS</sequence>
<evidence type="ECO:0000313" key="14">
    <source>
        <dbReference type="Proteomes" id="UP000243488"/>
    </source>
</evidence>
<dbReference type="InterPro" id="IPR043129">
    <property type="entry name" value="ATPase_NBD"/>
</dbReference>
<dbReference type="GO" id="GO:0009276">
    <property type="term" value="C:Gram-negative-bacterium-type cell wall"/>
    <property type="evidence" value="ECO:0007669"/>
    <property type="project" value="InterPro"/>
</dbReference>
<keyword evidence="4" id="KW-1003">Cell membrane</keyword>
<protein>
    <recommendedName>
        <fullName evidence="10">Type II secretion system protein L</fullName>
        <shortName evidence="10">T2SS protein L</shortName>
    </recommendedName>
</protein>
<evidence type="ECO:0000256" key="10">
    <source>
        <dbReference type="PIRNR" id="PIRNR015761"/>
    </source>
</evidence>